<dbReference type="OrthoDB" id="6917259at2"/>
<protein>
    <submittedName>
        <fullName evidence="2">TniQ protein</fullName>
    </submittedName>
</protein>
<keyword evidence="3" id="KW-1185">Reference proteome</keyword>
<name>A0A1N7HKE2_9RHOB</name>
<feature type="domain" description="TniQ" evidence="1">
    <location>
        <begin position="2"/>
        <end position="114"/>
    </location>
</feature>
<accession>A0A1N7HKE2</accession>
<dbReference type="EMBL" id="FTNV01000004">
    <property type="protein sequence ID" value="SIS25355.1"/>
    <property type="molecule type" value="Genomic_DNA"/>
</dbReference>
<proteinExistence type="predicted"/>
<evidence type="ECO:0000259" key="1">
    <source>
        <dbReference type="Pfam" id="PF06527"/>
    </source>
</evidence>
<dbReference type="STRING" id="573024.SAMN05216208_3231"/>
<dbReference type="AlphaFoldDB" id="A0A1N7HKE2"/>
<dbReference type="RefSeq" id="WP_076535369.1">
    <property type="nucleotide sequence ID" value="NZ_FOAC01000004.1"/>
</dbReference>
<dbReference type="Proteomes" id="UP000186019">
    <property type="component" value="Unassembled WGS sequence"/>
</dbReference>
<sequence length="593" mass="64992">MTPETHESLLGYIKRRSDAEGFPEAGGFLTMLGQSYGRAMVEEAERLAEDLDIDLATLEPILPSAQSKDPALDWSFHRMHRDPVCPSCIAACQPRRKEWRHAMVSACAEHGCQLIDECPGCGGPLTLLGDGYAGCLCGAHYGDANAVPASSLETEFSRMIAGRSAKLAGVELCADDGLHNARTVWFLSANMAKARTGKEGKSIYPKTVTEARAWLKPVEALLLDWPTAFDDHVVQRWNAPGAEGMTAAMRLGAWYRGLLRQKGALAKALLSRCLIVVSTVCGDAYKTNRHKDGSTWVSAAQAGDILGIRSERVVEAVRDGTMIGSQGRSGTGHLHTIVRMQDVEEVHELRARSGTKEKVRSILGVSRKQFQLMDEAKFFGDECRMPPHPCVDGVFDLENIRNILDRIRQGPRDDNADPAGLVSFRKINLRRTTDRTAVLKIYRLIANRELRALKFAQDDSLGDALFSEAEISRLLQEQGGARAWTAGEIAGFSGWKPECVTGWCEQGLLQATRGKRGSFNVWQISEEALSRFRQEFQVVSDLAKEGKTTSRKLLASLADRGISSVGSQPVGTSSRGHLIRTGDIARMIAFPPT</sequence>
<gene>
    <name evidence="2" type="ORF">SAMN05421666_3255</name>
</gene>
<organism evidence="2 3">
    <name type="scientific">Roseovarius nanhaiticus</name>
    <dbReference type="NCBI Taxonomy" id="573024"/>
    <lineage>
        <taxon>Bacteria</taxon>
        <taxon>Pseudomonadati</taxon>
        <taxon>Pseudomonadota</taxon>
        <taxon>Alphaproteobacteria</taxon>
        <taxon>Rhodobacterales</taxon>
        <taxon>Roseobacteraceae</taxon>
        <taxon>Roseovarius</taxon>
    </lineage>
</organism>
<dbReference type="Pfam" id="PF06527">
    <property type="entry name" value="TniQ"/>
    <property type="match status" value="1"/>
</dbReference>
<evidence type="ECO:0000313" key="2">
    <source>
        <dbReference type="EMBL" id="SIS25355.1"/>
    </source>
</evidence>
<reference evidence="2 3" key="1">
    <citation type="submission" date="2017-01" db="EMBL/GenBank/DDBJ databases">
        <authorList>
            <person name="Mah S.A."/>
            <person name="Swanson W.J."/>
            <person name="Moy G.W."/>
            <person name="Vacquier V.D."/>
        </authorList>
    </citation>
    <scope>NUCLEOTIDE SEQUENCE [LARGE SCALE GENOMIC DNA]</scope>
    <source>
        <strain evidence="2 3">DSM 29590</strain>
    </source>
</reference>
<evidence type="ECO:0000313" key="3">
    <source>
        <dbReference type="Proteomes" id="UP000186019"/>
    </source>
</evidence>
<dbReference type="InterPro" id="IPR009492">
    <property type="entry name" value="TniQ"/>
</dbReference>